<evidence type="ECO:0000256" key="2">
    <source>
        <dbReference type="SAM" id="Phobius"/>
    </source>
</evidence>
<dbReference type="Proteomes" id="UP001596292">
    <property type="component" value="Unassembled WGS sequence"/>
</dbReference>
<sequence>MSCRHRPDAGSGPSVLQAPSTCRRWRRWPSELPGPANDNGDGSTPWPLSAACGMAVGLLLLVGLAGILVS</sequence>
<dbReference type="RefSeq" id="WP_378974984.1">
    <property type="nucleotide sequence ID" value="NZ_JBHSWN010000001.1"/>
</dbReference>
<proteinExistence type="predicted"/>
<keyword evidence="2" id="KW-0472">Membrane</keyword>
<dbReference type="EMBL" id="JBHSWN010000001">
    <property type="protein sequence ID" value="MFC6792788.1"/>
    <property type="molecule type" value="Genomic_DNA"/>
</dbReference>
<keyword evidence="2" id="KW-1133">Transmembrane helix</keyword>
<keyword evidence="4" id="KW-1185">Reference proteome</keyword>
<name>A0ABW2BQL5_9HYPH</name>
<evidence type="ECO:0000256" key="1">
    <source>
        <dbReference type="SAM" id="MobiDB-lite"/>
    </source>
</evidence>
<gene>
    <name evidence="3" type="ORF">ACFQE0_26425</name>
</gene>
<protein>
    <submittedName>
        <fullName evidence="3">Uncharacterized protein</fullName>
    </submittedName>
</protein>
<reference evidence="4" key="1">
    <citation type="journal article" date="2019" name="Int. J. Syst. Evol. Microbiol.">
        <title>The Global Catalogue of Microorganisms (GCM) 10K type strain sequencing project: providing services to taxonomists for standard genome sequencing and annotation.</title>
        <authorList>
            <consortium name="The Broad Institute Genomics Platform"/>
            <consortium name="The Broad Institute Genome Sequencing Center for Infectious Disease"/>
            <person name="Wu L."/>
            <person name="Ma J."/>
        </authorList>
    </citation>
    <scope>NUCLEOTIDE SEQUENCE [LARGE SCALE GENOMIC DNA]</scope>
    <source>
        <strain evidence="4">CCUG 48316</strain>
    </source>
</reference>
<organism evidence="3 4">
    <name type="scientific">Methylobacterium komagatae</name>
    <dbReference type="NCBI Taxonomy" id="374425"/>
    <lineage>
        <taxon>Bacteria</taxon>
        <taxon>Pseudomonadati</taxon>
        <taxon>Pseudomonadota</taxon>
        <taxon>Alphaproteobacteria</taxon>
        <taxon>Hyphomicrobiales</taxon>
        <taxon>Methylobacteriaceae</taxon>
        <taxon>Methylobacterium</taxon>
    </lineage>
</organism>
<accession>A0ABW2BQL5</accession>
<evidence type="ECO:0000313" key="3">
    <source>
        <dbReference type="EMBL" id="MFC6792788.1"/>
    </source>
</evidence>
<evidence type="ECO:0000313" key="4">
    <source>
        <dbReference type="Proteomes" id="UP001596292"/>
    </source>
</evidence>
<feature type="region of interest" description="Disordered" evidence="1">
    <location>
        <begin position="1"/>
        <end position="20"/>
    </location>
</feature>
<comment type="caution">
    <text evidence="3">The sequence shown here is derived from an EMBL/GenBank/DDBJ whole genome shotgun (WGS) entry which is preliminary data.</text>
</comment>
<keyword evidence="2" id="KW-0812">Transmembrane</keyword>
<feature type="transmembrane region" description="Helical" evidence="2">
    <location>
        <begin position="48"/>
        <end position="69"/>
    </location>
</feature>